<evidence type="ECO:0000256" key="3">
    <source>
        <dbReference type="ARBA" id="ARBA00023004"/>
    </source>
</evidence>
<evidence type="ECO:0000256" key="1">
    <source>
        <dbReference type="ARBA" id="ARBA00010312"/>
    </source>
</evidence>
<dbReference type="InterPro" id="IPR006656">
    <property type="entry name" value="Mopterin_OxRdtase"/>
</dbReference>
<evidence type="ECO:0000313" key="6">
    <source>
        <dbReference type="EMBL" id="BET26631.1"/>
    </source>
</evidence>
<evidence type="ECO:0000313" key="7">
    <source>
        <dbReference type="Proteomes" id="UP001329151"/>
    </source>
</evidence>
<dbReference type="Pfam" id="PF04879">
    <property type="entry name" value="Molybdop_Fe4S4"/>
    <property type="match status" value="1"/>
</dbReference>
<dbReference type="PROSITE" id="PS51669">
    <property type="entry name" value="4FE4S_MOW_BIS_MGD"/>
    <property type="match status" value="1"/>
</dbReference>
<sequence>MNTHRRACHLCEAICGLKIEVENDQVVSIKGDEQDPFSRGHICPKAVALKDIQEDPDRLTMPVKKVGGQWVKTTWEDAIELACEGLFNVQQKYGNNAVGVYQGNPNVHNWGLMTHSSNFLGLLKTRNRFSATSVDQLPMQLLAYWIFGHQLLITIPDIDHTDYFLMLGANPIASNGSLMTVPDVAKRIKALQARGGKLVVVDPRRTETAQVADEHHFIKPAGDAAFLFALINTIVGEGLVRMDRLAAFTEGLQQALDAISKVTPELAQAECGIPADTIRQIARDFAKADKAVAYGRMGACTQRHGTLAQWAINLLNLITGNTDRKGGTLVTHPALDLIAAPNSKPGSYGRWHSRVSNKPEALGEFPSAIMAEEMLVEGEGQIKALVTLAGNPVLSTPNGQQLDKAIAGLEFRVAVDLYINETNRHADVILPSTAPLEHDHYDLIFNIFGVRNQAKYSAATLPKPEGSLHDWELMDKLAACYSAKLGKPARPSMPPQMILDMGLRMGPFGMNSEHKLSLDKLKQHPEGIDLGPLKPSFPQRLQTPNKTIQAAPAEVLAAAASYVDGLSQAGGSGADSLILIGRRHIRSNNSWMHNSERLVKGKNRCTVMLSPEDAARFQFAEGQDVQVSSRVGSITLPVEISGDVMPGVVSIPHGWGHDKSGMQLRVASSHAGVSCNDLTDEQWLDEPSGNAALNGVPVTLARAV</sequence>
<evidence type="ECO:0000256" key="2">
    <source>
        <dbReference type="ARBA" id="ARBA00022723"/>
    </source>
</evidence>
<proteinExistence type="inferred from homology"/>
<dbReference type="Proteomes" id="UP001329151">
    <property type="component" value="Chromosome"/>
</dbReference>
<dbReference type="GO" id="GO:0051536">
    <property type="term" value="F:iron-sulfur cluster binding"/>
    <property type="evidence" value="ECO:0007669"/>
    <property type="project" value="UniProtKB-KW"/>
</dbReference>
<evidence type="ECO:0000256" key="4">
    <source>
        <dbReference type="ARBA" id="ARBA00023014"/>
    </source>
</evidence>
<keyword evidence="3" id="KW-0408">Iron</keyword>
<feature type="domain" description="4Fe-4S Mo/W bis-MGD-type" evidence="5">
    <location>
        <begin position="1"/>
        <end position="57"/>
    </location>
</feature>
<gene>
    <name evidence="6" type="ORF">RGQ30_21320</name>
</gene>
<dbReference type="GO" id="GO:0043546">
    <property type="term" value="F:molybdopterin cofactor binding"/>
    <property type="evidence" value="ECO:0007669"/>
    <property type="project" value="InterPro"/>
</dbReference>
<dbReference type="AlphaFoldDB" id="A0AA86JGF9"/>
<dbReference type="SMART" id="SM00926">
    <property type="entry name" value="Molybdop_Fe4S4"/>
    <property type="match status" value="1"/>
</dbReference>
<keyword evidence="2" id="KW-0479">Metal-binding</keyword>
<dbReference type="KEGG" id="lto:RGQ30_21320"/>
<dbReference type="InterPro" id="IPR006963">
    <property type="entry name" value="Mopterin_OxRdtase_4Fe-4S_dom"/>
</dbReference>
<dbReference type="SUPFAM" id="SSF50692">
    <property type="entry name" value="ADC-like"/>
    <property type="match status" value="1"/>
</dbReference>
<dbReference type="Gene3D" id="2.20.25.90">
    <property type="entry name" value="ADC-like domains"/>
    <property type="match status" value="1"/>
</dbReference>
<name>A0AA86JGF9_9BURK</name>
<dbReference type="Pfam" id="PF01568">
    <property type="entry name" value="Molydop_binding"/>
    <property type="match status" value="1"/>
</dbReference>
<accession>A0AA86JGF9</accession>
<dbReference type="InterPro" id="IPR009010">
    <property type="entry name" value="Asp_de-COase-like_dom_sf"/>
</dbReference>
<dbReference type="RefSeq" id="WP_130555911.1">
    <property type="nucleotide sequence ID" value="NZ_AP028947.1"/>
</dbReference>
<protein>
    <submittedName>
        <fullName evidence="6">Molybdopterin oxidoreductase family protein</fullName>
    </submittedName>
</protein>
<dbReference type="InterPro" id="IPR050612">
    <property type="entry name" value="Prok_Mopterin_Oxidored"/>
</dbReference>
<dbReference type="CDD" id="cd02782">
    <property type="entry name" value="MopB_CT_1"/>
    <property type="match status" value="1"/>
</dbReference>
<keyword evidence="4" id="KW-0411">Iron-sulfur</keyword>
<organism evidence="6 7">
    <name type="scientific">Limnobacter thiooxidans</name>
    <dbReference type="NCBI Taxonomy" id="131080"/>
    <lineage>
        <taxon>Bacteria</taxon>
        <taxon>Pseudomonadati</taxon>
        <taxon>Pseudomonadota</taxon>
        <taxon>Betaproteobacteria</taxon>
        <taxon>Burkholderiales</taxon>
        <taxon>Burkholderiaceae</taxon>
        <taxon>Limnobacter</taxon>
    </lineage>
</organism>
<dbReference type="PANTHER" id="PTHR43742:SF2">
    <property type="entry name" value="ASSIMILATORY NITRATE REDUCTASE CATALYTIC SUBUNIT"/>
    <property type="match status" value="1"/>
</dbReference>
<evidence type="ECO:0000259" key="5">
    <source>
        <dbReference type="PROSITE" id="PS51669"/>
    </source>
</evidence>
<dbReference type="InterPro" id="IPR006657">
    <property type="entry name" value="MoPterin_dinucl-bd_dom"/>
</dbReference>
<comment type="similarity">
    <text evidence="1">Belongs to the prokaryotic molybdopterin-containing oxidoreductase family.</text>
</comment>
<dbReference type="GO" id="GO:0046872">
    <property type="term" value="F:metal ion binding"/>
    <property type="evidence" value="ECO:0007669"/>
    <property type="project" value="UniProtKB-KW"/>
</dbReference>
<reference evidence="6 7" key="1">
    <citation type="submission" date="2023-10" db="EMBL/GenBank/DDBJ databases">
        <title>Complete Genome Sequence of Limnobacter thiooxidans CS-K2T, Isolated from freshwater lake sediments in Bavaria, Germany.</title>
        <authorList>
            <person name="Naruki M."/>
            <person name="Watanabe A."/>
            <person name="Warashina T."/>
            <person name="Morita T."/>
            <person name="Arakawa K."/>
        </authorList>
    </citation>
    <scope>NUCLEOTIDE SEQUENCE [LARGE SCALE GENOMIC DNA]</scope>
    <source>
        <strain evidence="6 7">CS-K2</strain>
    </source>
</reference>
<dbReference type="EMBL" id="AP028947">
    <property type="protein sequence ID" value="BET26631.1"/>
    <property type="molecule type" value="Genomic_DNA"/>
</dbReference>
<keyword evidence="7" id="KW-1185">Reference proteome</keyword>
<dbReference type="PANTHER" id="PTHR43742">
    <property type="entry name" value="TRIMETHYLAMINE-N-OXIDE REDUCTASE"/>
    <property type="match status" value="1"/>
</dbReference>
<dbReference type="Gene3D" id="3.40.228.10">
    <property type="entry name" value="Dimethylsulfoxide Reductase, domain 2"/>
    <property type="match status" value="1"/>
</dbReference>
<dbReference type="Gene3D" id="2.40.40.20">
    <property type="match status" value="1"/>
</dbReference>
<dbReference type="SUPFAM" id="SSF53706">
    <property type="entry name" value="Formate dehydrogenase/DMSO reductase, domains 1-3"/>
    <property type="match status" value="1"/>
</dbReference>
<dbReference type="Gene3D" id="3.40.50.740">
    <property type="match status" value="1"/>
</dbReference>
<dbReference type="Pfam" id="PF00384">
    <property type="entry name" value="Molybdopterin"/>
    <property type="match status" value="1"/>
</dbReference>
<dbReference type="GO" id="GO:0016491">
    <property type="term" value="F:oxidoreductase activity"/>
    <property type="evidence" value="ECO:0007669"/>
    <property type="project" value="InterPro"/>
</dbReference>